<dbReference type="InterPro" id="IPR003598">
    <property type="entry name" value="Ig_sub2"/>
</dbReference>
<dbReference type="InterPro" id="IPR007110">
    <property type="entry name" value="Ig-like_dom"/>
</dbReference>
<evidence type="ECO:0000313" key="5">
    <source>
        <dbReference type="WBParaSite" id="GPUH_0002295001-mRNA-1"/>
    </source>
</evidence>
<organism evidence="5">
    <name type="scientific">Gongylonema pulchrum</name>
    <dbReference type="NCBI Taxonomy" id="637853"/>
    <lineage>
        <taxon>Eukaryota</taxon>
        <taxon>Metazoa</taxon>
        <taxon>Ecdysozoa</taxon>
        <taxon>Nematoda</taxon>
        <taxon>Chromadorea</taxon>
        <taxon>Rhabditida</taxon>
        <taxon>Spirurina</taxon>
        <taxon>Spiruromorpha</taxon>
        <taxon>Spiruroidea</taxon>
        <taxon>Gongylonematidae</taxon>
        <taxon>Gongylonema</taxon>
    </lineage>
</organism>
<dbReference type="PANTHER" id="PTHR47633">
    <property type="entry name" value="IMMUNOGLOBULIN"/>
    <property type="match status" value="1"/>
</dbReference>
<dbReference type="PANTHER" id="PTHR47633:SF15">
    <property type="entry name" value="IG-LIKE DOMAIN-CONTAINING PROTEIN"/>
    <property type="match status" value="1"/>
</dbReference>
<dbReference type="SMART" id="SM00408">
    <property type="entry name" value="IGc2"/>
    <property type="match status" value="2"/>
</dbReference>
<evidence type="ECO:0000256" key="3">
    <source>
        <dbReference type="ARBA" id="ARBA00023319"/>
    </source>
</evidence>
<evidence type="ECO:0000256" key="1">
    <source>
        <dbReference type="ARBA" id="ARBA00022737"/>
    </source>
</evidence>
<dbReference type="InterPro" id="IPR013098">
    <property type="entry name" value="Ig_I-set"/>
</dbReference>
<dbReference type="InterPro" id="IPR013783">
    <property type="entry name" value="Ig-like_fold"/>
</dbReference>
<dbReference type="SUPFAM" id="SSF48726">
    <property type="entry name" value="Immunoglobulin"/>
    <property type="match status" value="2"/>
</dbReference>
<dbReference type="InterPro" id="IPR003599">
    <property type="entry name" value="Ig_sub"/>
</dbReference>
<reference evidence="5" key="1">
    <citation type="submission" date="2016-06" db="UniProtKB">
        <authorList>
            <consortium name="WormBaseParasite"/>
        </authorList>
    </citation>
    <scope>IDENTIFICATION</scope>
</reference>
<sequence length="246" mass="26793">LHFLEQKSSGAPQFVGKFQSVTIYEGDSLTLYCKATGDKLRLNWSKDGTPIKTGGSYKVEEKGSGETTLQILNAKMSDGGWYQCDATNQSGTSSMKGRVVVQSRQKLDSAERDQIPLRKIDRRVARYGAKIEEDGGEVRAASKQPPKFLDTVKNLNLIEGQTALLDCKYSPADDPNLKIAWLLNGKAVLASSRLSTVADAGYAALEINPVTVFDKGEYTIVAVNTLGEARQSATVDVTGQIFLCYK</sequence>
<dbReference type="FunFam" id="2.60.40.10:FF:000962">
    <property type="entry name" value="titin isoform X1"/>
    <property type="match status" value="1"/>
</dbReference>
<keyword evidence="1" id="KW-0677">Repeat</keyword>
<dbReference type="InterPro" id="IPR036179">
    <property type="entry name" value="Ig-like_dom_sf"/>
</dbReference>
<dbReference type="FunFam" id="2.60.40.10:FF:000032">
    <property type="entry name" value="palladin isoform X1"/>
    <property type="match status" value="1"/>
</dbReference>
<dbReference type="PROSITE" id="PS50835">
    <property type="entry name" value="IG_LIKE"/>
    <property type="match status" value="2"/>
</dbReference>
<dbReference type="Pfam" id="PF07679">
    <property type="entry name" value="I-set"/>
    <property type="match status" value="2"/>
</dbReference>
<evidence type="ECO:0000256" key="2">
    <source>
        <dbReference type="ARBA" id="ARBA00023157"/>
    </source>
</evidence>
<feature type="domain" description="Ig-like" evidence="4">
    <location>
        <begin position="12"/>
        <end position="100"/>
    </location>
</feature>
<protein>
    <submittedName>
        <fullName evidence="5">Ig-like domain-containing protein</fullName>
    </submittedName>
</protein>
<name>A0A183EPN1_9BILA</name>
<accession>A0A183EPN1</accession>
<dbReference type="WBParaSite" id="GPUH_0002295001-mRNA-1">
    <property type="protein sequence ID" value="GPUH_0002295001-mRNA-1"/>
    <property type="gene ID" value="GPUH_0002295001"/>
</dbReference>
<proteinExistence type="predicted"/>
<keyword evidence="2" id="KW-1015">Disulfide bond</keyword>
<dbReference type="Gene3D" id="2.60.40.10">
    <property type="entry name" value="Immunoglobulins"/>
    <property type="match status" value="2"/>
</dbReference>
<keyword evidence="3" id="KW-0393">Immunoglobulin domain</keyword>
<dbReference type="AlphaFoldDB" id="A0A183EPN1"/>
<dbReference type="SMART" id="SM00409">
    <property type="entry name" value="IG"/>
    <property type="match status" value="2"/>
</dbReference>
<feature type="domain" description="Ig-like" evidence="4">
    <location>
        <begin position="146"/>
        <end position="238"/>
    </location>
</feature>
<evidence type="ECO:0000259" key="4">
    <source>
        <dbReference type="PROSITE" id="PS50835"/>
    </source>
</evidence>